<gene>
    <name evidence="8" type="ORF">BVC80_1631g13</name>
</gene>
<dbReference type="InterPro" id="IPR022764">
    <property type="entry name" value="Peptidase_S54_rhomboid_dom"/>
</dbReference>
<evidence type="ECO:0000256" key="4">
    <source>
        <dbReference type="ARBA" id="ARBA00022989"/>
    </source>
</evidence>
<name>A0A200Q6V1_MACCD</name>
<dbReference type="InterPro" id="IPR002610">
    <property type="entry name" value="Peptidase_S54_rhomboid-like"/>
</dbReference>
<comment type="caution">
    <text evidence="6">Lacks conserved residue(s) required for the propagation of feature annotation.</text>
</comment>
<dbReference type="STRING" id="56857.A0A200Q6V1"/>
<keyword evidence="5 6" id="KW-0472">Membrane</keyword>
<dbReference type="Pfam" id="PF01694">
    <property type="entry name" value="Rhomboid"/>
    <property type="match status" value="1"/>
</dbReference>
<comment type="subcellular location">
    <subcellularLocation>
        <location evidence="1 6">Membrane</location>
        <topology evidence="1 6">Multi-pass membrane protein</topology>
    </subcellularLocation>
</comment>
<feature type="transmembrane region" description="Helical" evidence="6">
    <location>
        <begin position="128"/>
        <end position="147"/>
    </location>
</feature>
<keyword evidence="6" id="KW-0720">Serine protease</keyword>
<dbReference type="PANTHER" id="PTHR22936">
    <property type="entry name" value="RHOMBOID-RELATED"/>
    <property type="match status" value="1"/>
</dbReference>
<dbReference type="PANTHER" id="PTHR22936:SF75">
    <property type="entry name" value="RHOMBOID-LIKE PROTEIN 8"/>
    <property type="match status" value="1"/>
</dbReference>
<feature type="transmembrane region" description="Helical" evidence="6">
    <location>
        <begin position="179"/>
        <end position="200"/>
    </location>
</feature>
<dbReference type="AlphaFoldDB" id="A0A200Q6V1"/>
<comment type="catalytic activity">
    <reaction evidence="6">
        <text>Cleaves type-1 transmembrane domains using a catalytic dyad composed of serine and histidine that are contributed by different transmembrane domains.</text>
        <dbReference type="EC" id="3.4.21.105"/>
    </reaction>
</comment>
<dbReference type="InterPro" id="IPR035952">
    <property type="entry name" value="Rhomboid-like_sf"/>
</dbReference>
<comment type="similarity">
    <text evidence="2 6">Belongs to the peptidase S54 family.</text>
</comment>
<evidence type="ECO:0000256" key="3">
    <source>
        <dbReference type="ARBA" id="ARBA00022692"/>
    </source>
</evidence>
<comment type="function">
    <text evidence="6">Serine protease involved in intramembrane proteolysis.</text>
</comment>
<keyword evidence="6" id="KW-0378">Hydrolase</keyword>
<dbReference type="InParanoid" id="A0A200Q6V1"/>
<keyword evidence="6" id="KW-0645">Protease</keyword>
<keyword evidence="3 6" id="KW-0812">Transmembrane</keyword>
<evidence type="ECO:0000256" key="5">
    <source>
        <dbReference type="ARBA" id="ARBA00023136"/>
    </source>
</evidence>
<dbReference type="GO" id="GO:0016020">
    <property type="term" value="C:membrane"/>
    <property type="evidence" value="ECO:0007669"/>
    <property type="project" value="UniProtKB-SubCell"/>
</dbReference>
<reference evidence="8 9" key="1">
    <citation type="journal article" date="2017" name="Mol. Plant">
        <title>The Genome of Medicinal Plant Macleaya cordata Provides New Insights into Benzylisoquinoline Alkaloids Metabolism.</title>
        <authorList>
            <person name="Liu X."/>
            <person name="Liu Y."/>
            <person name="Huang P."/>
            <person name="Ma Y."/>
            <person name="Qing Z."/>
            <person name="Tang Q."/>
            <person name="Cao H."/>
            <person name="Cheng P."/>
            <person name="Zheng Y."/>
            <person name="Yuan Z."/>
            <person name="Zhou Y."/>
            <person name="Liu J."/>
            <person name="Tang Z."/>
            <person name="Zhuo Y."/>
            <person name="Zhang Y."/>
            <person name="Yu L."/>
            <person name="Huang J."/>
            <person name="Yang P."/>
            <person name="Peng Q."/>
            <person name="Zhang J."/>
            <person name="Jiang W."/>
            <person name="Zhang Z."/>
            <person name="Lin K."/>
            <person name="Ro D.K."/>
            <person name="Chen X."/>
            <person name="Xiong X."/>
            <person name="Shang Y."/>
            <person name="Huang S."/>
            <person name="Zeng J."/>
        </authorList>
    </citation>
    <scope>NUCLEOTIDE SEQUENCE [LARGE SCALE GENOMIC DNA]</scope>
    <source>
        <strain evidence="9">cv. BLH2017</strain>
        <tissue evidence="8">Root</tissue>
    </source>
</reference>
<comment type="caution">
    <text evidence="8">The sequence shown here is derived from an EMBL/GenBank/DDBJ whole genome shotgun (WGS) entry which is preliminary data.</text>
</comment>
<evidence type="ECO:0000313" key="9">
    <source>
        <dbReference type="Proteomes" id="UP000195402"/>
    </source>
</evidence>
<feature type="transmembrane region" description="Helical" evidence="6">
    <location>
        <begin position="41"/>
        <end position="65"/>
    </location>
</feature>
<accession>A0A200Q6V1</accession>
<evidence type="ECO:0000313" key="8">
    <source>
        <dbReference type="EMBL" id="OVA06154.1"/>
    </source>
</evidence>
<feature type="domain" description="Peptidase S54 rhomboid" evidence="7">
    <location>
        <begin position="47"/>
        <end position="142"/>
    </location>
</feature>
<dbReference type="GO" id="GO:0006508">
    <property type="term" value="P:proteolysis"/>
    <property type="evidence" value="ECO:0007669"/>
    <property type="project" value="UniProtKB-KW"/>
</dbReference>
<dbReference type="Proteomes" id="UP000195402">
    <property type="component" value="Unassembled WGS sequence"/>
</dbReference>
<keyword evidence="4 6" id="KW-1133">Transmembrane helix</keyword>
<sequence length="271" mass="29584">MEIVGKAPTMAPCNIPMATCGAHRPGHKPLRCYLCRHSLRAGVWTLVGIIYIFSAFVGSLVSALFVENSPAVGSSGALFGLLGSMLSGIIRNWKIYSDKFAALVALFLVTAISFSLGLLPHVDNFSNLGGFLSGFLLGFVLFFDPLLGQVAQNKKGLFEYNEKSSVNFKHKLDKPVLRSISLVLFALILAGGLVAVLHGVNVNKYCNWCHYINCIPSERWSCNGEASSLCEVSLTGNRSILTCKSNDKFRTYTFTNISRARIRDLCSQICS</sequence>
<dbReference type="Gene3D" id="1.20.1540.10">
    <property type="entry name" value="Rhomboid-like"/>
    <property type="match status" value="1"/>
</dbReference>
<evidence type="ECO:0000256" key="6">
    <source>
        <dbReference type="RuleBase" id="RU362115"/>
    </source>
</evidence>
<dbReference type="SUPFAM" id="SSF144091">
    <property type="entry name" value="Rhomboid-like"/>
    <property type="match status" value="1"/>
</dbReference>
<evidence type="ECO:0000256" key="2">
    <source>
        <dbReference type="ARBA" id="ARBA00009045"/>
    </source>
</evidence>
<dbReference type="GO" id="GO:0004252">
    <property type="term" value="F:serine-type endopeptidase activity"/>
    <property type="evidence" value="ECO:0007669"/>
    <property type="project" value="InterPro"/>
</dbReference>
<feature type="transmembrane region" description="Helical" evidence="6">
    <location>
        <begin position="71"/>
        <end position="90"/>
    </location>
</feature>
<feature type="transmembrane region" description="Helical" evidence="6">
    <location>
        <begin position="102"/>
        <end position="122"/>
    </location>
</feature>
<evidence type="ECO:0000259" key="7">
    <source>
        <dbReference type="Pfam" id="PF01694"/>
    </source>
</evidence>
<dbReference type="EMBL" id="MVGT01002939">
    <property type="protein sequence ID" value="OVA06154.1"/>
    <property type="molecule type" value="Genomic_DNA"/>
</dbReference>
<dbReference type="OrthoDB" id="418595at2759"/>
<evidence type="ECO:0000256" key="1">
    <source>
        <dbReference type="ARBA" id="ARBA00004141"/>
    </source>
</evidence>
<keyword evidence="9" id="KW-1185">Reference proteome</keyword>
<proteinExistence type="inferred from homology"/>
<organism evidence="8 9">
    <name type="scientific">Macleaya cordata</name>
    <name type="common">Five-seeded plume-poppy</name>
    <name type="synonym">Bocconia cordata</name>
    <dbReference type="NCBI Taxonomy" id="56857"/>
    <lineage>
        <taxon>Eukaryota</taxon>
        <taxon>Viridiplantae</taxon>
        <taxon>Streptophyta</taxon>
        <taxon>Embryophyta</taxon>
        <taxon>Tracheophyta</taxon>
        <taxon>Spermatophyta</taxon>
        <taxon>Magnoliopsida</taxon>
        <taxon>Ranunculales</taxon>
        <taxon>Papaveraceae</taxon>
        <taxon>Papaveroideae</taxon>
        <taxon>Macleaya</taxon>
    </lineage>
</organism>
<protein>
    <recommendedName>
        <fullName evidence="6">RHOMBOID-like protein</fullName>
        <ecNumber evidence="6">3.4.21.105</ecNumber>
    </recommendedName>
</protein>
<dbReference type="EC" id="3.4.21.105" evidence="6"/>